<dbReference type="InterPro" id="IPR043502">
    <property type="entry name" value="DNA/RNA_pol_sf"/>
</dbReference>
<feature type="region of interest" description="Disordered" evidence="2">
    <location>
        <begin position="1"/>
        <end position="47"/>
    </location>
</feature>
<sequence>MVHGSSTTPKEDQRNKFAPYPLPPQEGNMNGWLIDDPNDSDLESTASNQPMSLTMEDIGMNWLSIPKGCDLVSTEKNYLPQRQVEFRIDLIPGAMPVAKSPYRLAFGDARTVRATSRVARQGIYSAKSSPWGALSSVCQKKDGSLHKNQKYEWGEKQEEAFQMLKDNLCNASILSLPDGVEDFVVYCDASNQGLRCVLMQRDKCDVGVKTKIMDEAHKMRYSVHPGADKMYYDLRDMYWWSGMKKEIAIYVSKCLTCAKVEGGASKDRSG</sequence>
<dbReference type="InterPro" id="IPR050951">
    <property type="entry name" value="Retrovirus_Pol_polyprotein"/>
</dbReference>
<proteinExistence type="predicted"/>
<keyword evidence="5" id="KW-0808">Transferase</keyword>
<accession>A0ABQ4Y201</accession>
<organism evidence="5 6">
    <name type="scientific">Tanacetum coccineum</name>
    <dbReference type="NCBI Taxonomy" id="301880"/>
    <lineage>
        <taxon>Eukaryota</taxon>
        <taxon>Viridiplantae</taxon>
        <taxon>Streptophyta</taxon>
        <taxon>Embryophyta</taxon>
        <taxon>Tracheophyta</taxon>
        <taxon>Spermatophyta</taxon>
        <taxon>Magnoliopsida</taxon>
        <taxon>eudicotyledons</taxon>
        <taxon>Gunneridae</taxon>
        <taxon>Pentapetalae</taxon>
        <taxon>asterids</taxon>
        <taxon>campanulids</taxon>
        <taxon>Asterales</taxon>
        <taxon>Asteraceae</taxon>
        <taxon>Asteroideae</taxon>
        <taxon>Anthemideae</taxon>
        <taxon>Anthemidinae</taxon>
        <taxon>Tanacetum</taxon>
    </lineage>
</organism>
<evidence type="ECO:0000259" key="4">
    <source>
        <dbReference type="Pfam" id="PF17921"/>
    </source>
</evidence>
<protein>
    <submittedName>
        <fullName evidence="5">Reverse transcriptase domain-containing protein</fullName>
    </submittedName>
</protein>
<evidence type="ECO:0000256" key="2">
    <source>
        <dbReference type="SAM" id="MobiDB-lite"/>
    </source>
</evidence>
<reference evidence="5" key="2">
    <citation type="submission" date="2022-01" db="EMBL/GenBank/DDBJ databases">
        <authorList>
            <person name="Yamashiro T."/>
            <person name="Shiraishi A."/>
            <person name="Satake H."/>
            <person name="Nakayama K."/>
        </authorList>
    </citation>
    <scope>NUCLEOTIDE SEQUENCE</scope>
</reference>
<dbReference type="Pfam" id="PF17921">
    <property type="entry name" value="Integrase_H2C2"/>
    <property type="match status" value="1"/>
</dbReference>
<keyword evidence="6" id="KW-1185">Reference proteome</keyword>
<evidence type="ECO:0000256" key="1">
    <source>
        <dbReference type="ARBA" id="ARBA00023268"/>
    </source>
</evidence>
<dbReference type="Gene3D" id="1.10.340.70">
    <property type="match status" value="1"/>
</dbReference>
<gene>
    <name evidence="5" type="ORF">Tco_0704526</name>
</gene>
<reference evidence="5" key="1">
    <citation type="journal article" date="2022" name="Int. J. Mol. Sci.">
        <title>Draft Genome of Tanacetum Coccineum: Genomic Comparison of Closely Related Tanacetum-Family Plants.</title>
        <authorList>
            <person name="Yamashiro T."/>
            <person name="Shiraishi A."/>
            <person name="Nakayama K."/>
            <person name="Satake H."/>
        </authorList>
    </citation>
    <scope>NUCLEOTIDE SEQUENCE</scope>
</reference>
<dbReference type="SUPFAM" id="SSF56672">
    <property type="entry name" value="DNA/RNA polymerases"/>
    <property type="match status" value="1"/>
</dbReference>
<evidence type="ECO:0000313" key="5">
    <source>
        <dbReference type="EMBL" id="GJS71685.1"/>
    </source>
</evidence>
<dbReference type="GO" id="GO:0003964">
    <property type="term" value="F:RNA-directed DNA polymerase activity"/>
    <property type="evidence" value="ECO:0007669"/>
    <property type="project" value="UniProtKB-KW"/>
</dbReference>
<keyword evidence="1" id="KW-0511">Multifunctional enzyme</keyword>
<dbReference type="PANTHER" id="PTHR37984">
    <property type="entry name" value="PROTEIN CBG26694"/>
    <property type="match status" value="1"/>
</dbReference>
<comment type="caution">
    <text evidence="5">The sequence shown here is derived from an EMBL/GenBank/DDBJ whole genome shotgun (WGS) entry which is preliminary data.</text>
</comment>
<feature type="domain" description="Reverse transcriptase/retrotransposon-derived protein RNase H-like" evidence="3">
    <location>
        <begin position="153"/>
        <end position="203"/>
    </location>
</feature>
<name>A0ABQ4Y201_9ASTR</name>
<dbReference type="InterPro" id="IPR041577">
    <property type="entry name" value="RT_RNaseH_2"/>
</dbReference>
<dbReference type="Proteomes" id="UP001151760">
    <property type="component" value="Unassembled WGS sequence"/>
</dbReference>
<keyword evidence="5" id="KW-0548">Nucleotidyltransferase</keyword>
<feature type="domain" description="Integrase zinc-binding" evidence="4">
    <location>
        <begin position="209"/>
        <end position="260"/>
    </location>
</feature>
<evidence type="ECO:0000259" key="3">
    <source>
        <dbReference type="Pfam" id="PF17919"/>
    </source>
</evidence>
<keyword evidence="5" id="KW-0695">RNA-directed DNA polymerase</keyword>
<dbReference type="InterPro" id="IPR041588">
    <property type="entry name" value="Integrase_H2C2"/>
</dbReference>
<dbReference type="PANTHER" id="PTHR37984:SF5">
    <property type="entry name" value="PROTEIN NYNRIN-LIKE"/>
    <property type="match status" value="1"/>
</dbReference>
<evidence type="ECO:0000313" key="6">
    <source>
        <dbReference type="Proteomes" id="UP001151760"/>
    </source>
</evidence>
<dbReference type="Pfam" id="PF17919">
    <property type="entry name" value="RT_RNaseH_2"/>
    <property type="match status" value="1"/>
</dbReference>
<dbReference type="EMBL" id="BQNB010010024">
    <property type="protein sequence ID" value="GJS71685.1"/>
    <property type="molecule type" value="Genomic_DNA"/>
</dbReference>